<reference evidence="1" key="2">
    <citation type="submission" date="2020-01" db="EMBL/GenBank/DDBJ databases">
        <authorList>
            <person name="Hornung B."/>
        </authorList>
    </citation>
    <scope>NUCLEOTIDE SEQUENCE</scope>
    <source>
        <strain evidence="1">PacBioINE</strain>
    </source>
</reference>
<proteinExistence type="predicted"/>
<keyword evidence="3" id="KW-1185">Reference proteome</keyword>
<sequence length="368" mass="41481">MVENSNDWKLGYVLANLKIKEPVESNSGAIALVPFNDRRLTGIQTASNGAKKLLNGFHDMYGKPTCPSAIIYYESAPEGVKSIPAMVDFRNCVAMSYILPGWGQMDFAQISSPSNPLWSDFFDFYPALVDSRDAISSINPAQEIFGGKNAPFEGMSSPYVTQPPGEFIVDTNLLSLLISKWEQRYVSPGTDKWDGRKLFRSLEMAYRVLSLPVKNEGSIHDFGSSIALWVSAFEILAHPEDGKVDKTVVFELLRKAPSWYYEELLDKRFEVQTRKGKLSATLVERLYDDLYNARNAFLHGNTIDVDVWRYKGKTIQIALENLAPVLYRTALMSYLGGPLPTSETDDDIIRAYCDQIYEDFLMQVLDVQ</sequence>
<evidence type="ECO:0008006" key="4">
    <source>
        <dbReference type="Google" id="ProtNLM"/>
    </source>
</evidence>
<organism evidence="1">
    <name type="scientific">Acididesulfobacillus acetoxydans</name>
    <dbReference type="NCBI Taxonomy" id="1561005"/>
    <lineage>
        <taxon>Bacteria</taxon>
        <taxon>Bacillati</taxon>
        <taxon>Bacillota</taxon>
        <taxon>Clostridia</taxon>
        <taxon>Eubacteriales</taxon>
        <taxon>Peptococcaceae</taxon>
        <taxon>Acididesulfobacillus</taxon>
    </lineage>
</organism>
<dbReference type="EMBL" id="LR746496">
    <property type="protein sequence ID" value="CAA7600861.1"/>
    <property type="molecule type" value="Genomic_DNA"/>
</dbReference>
<dbReference type="AlphaFoldDB" id="A0A8S0WXB6"/>
<evidence type="ECO:0000313" key="3">
    <source>
        <dbReference type="Proteomes" id="UP001071230"/>
    </source>
</evidence>
<dbReference type="KEGG" id="aacx:DEACI_1514"/>
<reference evidence="2" key="1">
    <citation type="submission" date="2014-11" db="EMBL/GenBank/DDBJ databases">
        <authorList>
            <person name="Hornung B.V."/>
        </authorList>
    </citation>
    <scope>NUCLEOTIDE SEQUENCE</scope>
    <source>
        <strain evidence="2">INE</strain>
    </source>
</reference>
<gene>
    <name evidence="1" type="ORF">DEACI_1514</name>
    <name evidence="2" type="ORF">DEACI_1668</name>
</gene>
<accession>A0A8S0WXB6</accession>
<dbReference type="RefSeq" id="WP_240984458.1">
    <property type="nucleotide sequence ID" value="NZ_CDGJ01000046.1"/>
</dbReference>
<evidence type="ECO:0000313" key="1">
    <source>
        <dbReference type="EMBL" id="CAA7600861.1"/>
    </source>
</evidence>
<name>A0A8S0WXB6_9FIRM</name>
<protein>
    <recommendedName>
        <fullName evidence="4">Apea-like HEPN domain-containing protein</fullName>
    </recommendedName>
</protein>
<dbReference type="EMBL" id="CDGJ01000046">
    <property type="protein sequence ID" value="CEJ07210.1"/>
    <property type="molecule type" value="Genomic_DNA"/>
</dbReference>
<evidence type="ECO:0000313" key="2">
    <source>
        <dbReference type="EMBL" id="CEJ07210.1"/>
    </source>
</evidence>
<dbReference type="Proteomes" id="UP000836597">
    <property type="component" value="Chromosome"/>
</dbReference>
<dbReference type="Proteomes" id="UP001071230">
    <property type="component" value="Unassembled WGS sequence"/>
</dbReference>